<keyword evidence="9" id="KW-1185">Reference proteome</keyword>
<dbReference type="Proteomes" id="UP000295192">
    <property type="component" value="Unassembled WGS sequence"/>
</dbReference>
<dbReference type="InterPro" id="IPR002219">
    <property type="entry name" value="PKC_DAG/PE"/>
</dbReference>
<dbReference type="KEGG" id="dnv:108650634"/>
<keyword evidence="1" id="KW-0479">Metal-binding</keyword>
<proteinExistence type="inferred from homology"/>
<dbReference type="CDD" id="cd20819">
    <property type="entry name" value="C1_DEF8"/>
    <property type="match status" value="1"/>
</dbReference>
<keyword evidence="3" id="KW-0863">Zinc-finger</keyword>
<evidence type="ECO:0000256" key="2">
    <source>
        <dbReference type="ARBA" id="ARBA00022737"/>
    </source>
</evidence>
<dbReference type="PANTHER" id="PTHR12326">
    <property type="entry name" value="PLECKSTRIN HOMOLOGY DOMAIN CONTAINING PROTEIN"/>
    <property type="match status" value="1"/>
</dbReference>
<dbReference type="SUPFAM" id="SSF57889">
    <property type="entry name" value="Cysteine-rich domain"/>
    <property type="match status" value="1"/>
</dbReference>
<dbReference type="Gene3D" id="3.30.60.20">
    <property type="match status" value="1"/>
</dbReference>
<comment type="caution">
    <text evidence="8">The sequence shown here is derived from an EMBL/GenBank/DDBJ whole genome shotgun (WGS) entry which is preliminary data.</text>
</comment>
<feature type="compositionally biased region" description="Low complexity" evidence="6">
    <location>
        <begin position="26"/>
        <end position="43"/>
    </location>
</feature>
<evidence type="ECO:0000259" key="7">
    <source>
        <dbReference type="PROSITE" id="PS50081"/>
    </source>
</evidence>
<sequence>MSSWRESITSLPTAVAQFVNDSASTASSYLNSSHSSSSVSEESAPQHTDYKALPIPASLVKEQWRLIFTSDANSQDLQAAIAHCRDLVLLSDECSEERRWLVRHLVDLRYSLQELEEAQAVANTDVVVLNAIKSVVGHHFVPHHPNARNRLQAAAKRYYCDHCAGIIWRVVQAAYICSDCSYLVHQKCIDSVQRVCAHVLASDRQYPIADICPEIGLAAQRYKCAECSTLLNFKNSWIEPRLCDYRGLYYCPSCHWNDSFIVPARIVHNWDFTPRKVSRTGLQEIKLFLDKPLIRLEEENPKLFVFLEKLCTVKKLRQNLAHMRHYLAACKDAAEQKLMDQQLGRRRHLAQSNEFYSIGDLVQVESGALAEFLQSVFKVFGSHIRSCEMCLAKAYICEICSNNEVIFPFDDGCIKCDQCNSIYHRACFTRKNMICPKCVRIQERRLQLQRNVSKKSNKEEDDNAEDSDSALEPVDTT</sequence>
<comment type="similarity">
    <text evidence="5">Belongs to the DEF8 family.</text>
</comment>
<dbReference type="OrthoDB" id="1918044at2759"/>
<dbReference type="GO" id="GO:0008270">
    <property type="term" value="F:zinc ion binding"/>
    <property type="evidence" value="ECO:0007669"/>
    <property type="project" value="UniProtKB-KW"/>
</dbReference>
<evidence type="ECO:0000313" key="8">
    <source>
        <dbReference type="EMBL" id="TDG53005.1"/>
    </source>
</evidence>
<feature type="region of interest" description="Disordered" evidence="6">
    <location>
        <begin position="26"/>
        <end position="47"/>
    </location>
</feature>
<dbReference type="Pfam" id="PF13901">
    <property type="entry name" value="RH_dom"/>
    <property type="match status" value="1"/>
</dbReference>
<dbReference type="STRING" id="7232.A0A484BZ68"/>
<dbReference type="Pfam" id="PF00130">
    <property type="entry name" value="C1_1"/>
    <property type="match status" value="1"/>
</dbReference>
<feature type="region of interest" description="Disordered" evidence="6">
    <location>
        <begin position="451"/>
        <end position="477"/>
    </location>
</feature>
<protein>
    <recommendedName>
        <fullName evidence="7">Phorbol-ester/DAG-type domain-containing protein</fullName>
    </recommendedName>
</protein>
<dbReference type="PANTHER" id="PTHR12326:SF3">
    <property type="entry name" value="DIFFERENTIALLY EXPRESSED IN FDCP 8 HOMOLOG"/>
    <property type="match status" value="1"/>
</dbReference>
<name>A0A484BZ68_DRONA</name>
<evidence type="ECO:0000256" key="6">
    <source>
        <dbReference type="SAM" id="MobiDB-lite"/>
    </source>
</evidence>
<dbReference type="InterPro" id="IPR046349">
    <property type="entry name" value="C1-like_sf"/>
</dbReference>
<evidence type="ECO:0000256" key="4">
    <source>
        <dbReference type="ARBA" id="ARBA00022833"/>
    </source>
</evidence>
<evidence type="ECO:0000256" key="5">
    <source>
        <dbReference type="ARBA" id="ARBA00029450"/>
    </source>
</evidence>
<keyword evidence="4" id="KW-0862">Zinc</keyword>
<evidence type="ECO:0000256" key="3">
    <source>
        <dbReference type="ARBA" id="ARBA00022771"/>
    </source>
</evidence>
<gene>
    <name evidence="8" type="ORF">AWZ03_000548</name>
</gene>
<dbReference type="PROSITE" id="PS50081">
    <property type="entry name" value="ZF_DAG_PE_2"/>
    <property type="match status" value="1"/>
</dbReference>
<evidence type="ECO:0000313" key="9">
    <source>
        <dbReference type="Proteomes" id="UP000295192"/>
    </source>
</evidence>
<dbReference type="SMART" id="SM00109">
    <property type="entry name" value="C1"/>
    <property type="match status" value="1"/>
</dbReference>
<dbReference type="AlphaFoldDB" id="A0A484BZ68"/>
<reference evidence="8 9" key="1">
    <citation type="journal article" date="2019" name="J. Hered.">
        <title>An Improved Genome Assembly for Drosophila navojoa, the Basal Species in the mojavensis Cluster.</title>
        <authorList>
            <person name="Vanderlinde T."/>
            <person name="Dupim E.G."/>
            <person name="Nazario-Yepiz N.O."/>
            <person name="Carvalho A.B."/>
        </authorList>
    </citation>
    <scope>NUCLEOTIDE SEQUENCE [LARGE SCALE GENOMIC DNA]</scope>
    <source>
        <strain evidence="8">Navoj_Jal97</strain>
        <tissue evidence="8">Whole organism</tissue>
    </source>
</reference>
<dbReference type="InterPro" id="IPR047983">
    <property type="entry name" value="DEF8_C1"/>
</dbReference>
<feature type="domain" description="Phorbol-ester/DAG-type" evidence="7">
    <location>
        <begin position="137"/>
        <end position="196"/>
    </location>
</feature>
<dbReference type="OMA" id="NMICPKC"/>
<dbReference type="InterPro" id="IPR051366">
    <property type="entry name" value="DEF8"/>
</dbReference>
<evidence type="ECO:0000256" key="1">
    <source>
        <dbReference type="ARBA" id="ARBA00022723"/>
    </source>
</evidence>
<dbReference type="EMBL" id="LSRL02000002">
    <property type="protein sequence ID" value="TDG53005.1"/>
    <property type="molecule type" value="Genomic_DNA"/>
</dbReference>
<accession>A0A484BZ68</accession>
<feature type="compositionally biased region" description="Acidic residues" evidence="6">
    <location>
        <begin position="459"/>
        <end position="469"/>
    </location>
</feature>
<keyword evidence="2" id="KW-0677">Repeat</keyword>
<organism evidence="8 9">
    <name type="scientific">Drosophila navojoa</name>
    <name type="common">Fruit fly</name>
    <dbReference type="NCBI Taxonomy" id="7232"/>
    <lineage>
        <taxon>Eukaryota</taxon>
        <taxon>Metazoa</taxon>
        <taxon>Ecdysozoa</taxon>
        <taxon>Arthropoda</taxon>
        <taxon>Hexapoda</taxon>
        <taxon>Insecta</taxon>
        <taxon>Pterygota</taxon>
        <taxon>Neoptera</taxon>
        <taxon>Endopterygota</taxon>
        <taxon>Diptera</taxon>
        <taxon>Brachycera</taxon>
        <taxon>Muscomorpha</taxon>
        <taxon>Ephydroidea</taxon>
        <taxon>Drosophilidae</taxon>
        <taxon>Drosophila</taxon>
    </lineage>
</organism>
<dbReference type="SMART" id="SM01175">
    <property type="entry name" value="DUF4206"/>
    <property type="match status" value="1"/>
</dbReference>
<dbReference type="InterPro" id="IPR025258">
    <property type="entry name" value="RH_dom"/>
</dbReference>